<feature type="non-terminal residue" evidence="1">
    <location>
        <position position="1"/>
    </location>
</feature>
<comment type="caution">
    <text evidence="1">The sequence shown here is derived from an EMBL/GenBank/DDBJ whole genome shotgun (WGS) entry which is preliminary data.</text>
</comment>
<sequence>SDLDGLRELVKSMKPQIDLSERGVAGGGAEDKSELAKVERQIGEKVREQLKENKDLGYSQALKLVASENPDLDKRRTQLLREGGD</sequence>
<organism evidence="1">
    <name type="scientific">marine sediment metagenome</name>
    <dbReference type="NCBI Taxonomy" id="412755"/>
    <lineage>
        <taxon>unclassified sequences</taxon>
        <taxon>metagenomes</taxon>
        <taxon>ecological metagenomes</taxon>
    </lineage>
</organism>
<proteinExistence type="predicted"/>
<protein>
    <submittedName>
        <fullName evidence="1">Uncharacterized protein</fullName>
    </submittedName>
</protein>
<accession>A0A0F9HQH4</accession>
<reference evidence="1" key="1">
    <citation type="journal article" date="2015" name="Nature">
        <title>Complex archaea that bridge the gap between prokaryotes and eukaryotes.</title>
        <authorList>
            <person name="Spang A."/>
            <person name="Saw J.H."/>
            <person name="Jorgensen S.L."/>
            <person name="Zaremba-Niedzwiedzka K."/>
            <person name="Martijn J."/>
            <person name="Lind A.E."/>
            <person name="van Eijk R."/>
            <person name="Schleper C."/>
            <person name="Guy L."/>
            <person name="Ettema T.J."/>
        </authorList>
    </citation>
    <scope>NUCLEOTIDE SEQUENCE</scope>
</reference>
<dbReference type="EMBL" id="LAZR01016211">
    <property type="protein sequence ID" value="KKM05477.1"/>
    <property type="molecule type" value="Genomic_DNA"/>
</dbReference>
<name>A0A0F9HQH4_9ZZZZ</name>
<dbReference type="AlphaFoldDB" id="A0A0F9HQH4"/>
<gene>
    <name evidence="1" type="ORF">LCGC14_1753700</name>
</gene>
<evidence type="ECO:0000313" key="1">
    <source>
        <dbReference type="EMBL" id="KKM05477.1"/>
    </source>
</evidence>